<reference evidence="2 4" key="1">
    <citation type="submission" date="2015-04" db="EMBL/GenBank/DDBJ databases">
        <title>The draft genome sequence of Roseovarius indicus B108T.</title>
        <authorList>
            <person name="Li G."/>
            <person name="Lai Q."/>
            <person name="Shao Z."/>
            <person name="Yan P."/>
        </authorList>
    </citation>
    <scope>NUCLEOTIDE SEQUENCE [LARGE SCALE GENOMIC DNA]</scope>
    <source>
        <strain evidence="2 4">B108</strain>
    </source>
</reference>
<protein>
    <submittedName>
        <fullName evidence="3">Endonuclease/Exonuclease/phosphatase family protein</fullName>
    </submittedName>
</protein>
<evidence type="ECO:0000259" key="1">
    <source>
        <dbReference type="Pfam" id="PF03372"/>
    </source>
</evidence>
<gene>
    <name evidence="3" type="ORF">RIdsm_04728</name>
    <name evidence="2" type="ORF">XM52_02700</name>
</gene>
<dbReference type="AlphaFoldDB" id="A0A0T5PEZ4"/>
<keyword evidence="3" id="KW-0540">Nuclease</keyword>
<organism evidence="2 4">
    <name type="scientific">Roseovarius indicus</name>
    <dbReference type="NCBI Taxonomy" id="540747"/>
    <lineage>
        <taxon>Bacteria</taxon>
        <taxon>Pseudomonadati</taxon>
        <taxon>Pseudomonadota</taxon>
        <taxon>Alphaproteobacteria</taxon>
        <taxon>Rhodobacterales</taxon>
        <taxon>Roseobacteraceae</taxon>
        <taxon>Roseovarius</taxon>
    </lineage>
</organism>
<dbReference type="RefSeq" id="WP_057812975.1">
    <property type="nucleotide sequence ID" value="NZ_CP031598.1"/>
</dbReference>
<evidence type="ECO:0000313" key="3">
    <source>
        <dbReference type="EMBL" id="QEW28888.1"/>
    </source>
</evidence>
<dbReference type="GO" id="GO:0004527">
    <property type="term" value="F:exonuclease activity"/>
    <property type="evidence" value="ECO:0007669"/>
    <property type="project" value="UniProtKB-KW"/>
</dbReference>
<accession>A0A0T5PEZ4</accession>
<dbReference type="KEGG" id="rid:RIdsm_04728"/>
<dbReference type="InterPro" id="IPR005135">
    <property type="entry name" value="Endo/exonuclease/phosphatase"/>
</dbReference>
<dbReference type="GO" id="GO:0004519">
    <property type="term" value="F:endonuclease activity"/>
    <property type="evidence" value="ECO:0007669"/>
    <property type="project" value="UniProtKB-KW"/>
</dbReference>
<dbReference type="Gene3D" id="3.60.10.10">
    <property type="entry name" value="Endonuclease/exonuclease/phosphatase"/>
    <property type="match status" value="1"/>
</dbReference>
<dbReference type="STRING" id="540747.SAMN04488031_102774"/>
<reference evidence="3 5" key="2">
    <citation type="submission" date="2018-08" db="EMBL/GenBank/DDBJ databases">
        <title>Genetic Globetrotter - A new plasmid hitch-hiking vast phylogenetic and geographic distances.</title>
        <authorList>
            <person name="Vollmers J."/>
            <person name="Petersen J."/>
        </authorList>
    </citation>
    <scope>NUCLEOTIDE SEQUENCE [LARGE SCALE GENOMIC DNA]</scope>
    <source>
        <strain evidence="3 5">DSM 26383</strain>
    </source>
</reference>
<keyword evidence="3" id="KW-0378">Hydrolase</keyword>
<evidence type="ECO:0000313" key="4">
    <source>
        <dbReference type="Proteomes" id="UP000051401"/>
    </source>
</evidence>
<dbReference type="Proteomes" id="UP000051401">
    <property type="component" value="Unassembled WGS sequence"/>
</dbReference>
<dbReference type="Proteomes" id="UP000325785">
    <property type="component" value="Chromosome"/>
</dbReference>
<dbReference type="Pfam" id="PF03372">
    <property type="entry name" value="Exo_endo_phos"/>
    <property type="match status" value="1"/>
</dbReference>
<evidence type="ECO:0000313" key="5">
    <source>
        <dbReference type="Proteomes" id="UP000325785"/>
    </source>
</evidence>
<dbReference type="SUPFAM" id="SSF56219">
    <property type="entry name" value="DNase I-like"/>
    <property type="match status" value="1"/>
</dbReference>
<dbReference type="EMBL" id="CP031598">
    <property type="protein sequence ID" value="QEW28888.1"/>
    <property type="molecule type" value="Genomic_DNA"/>
</dbReference>
<dbReference type="PATRIC" id="fig|540747.5.peg.548"/>
<keyword evidence="3" id="KW-0269">Exonuclease</keyword>
<feature type="domain" description="Endonuclease/exonuclease/phosphatase" evidence="1">
    <location>
        <begin position="5"/>
        <end position="286"/>
    </location>
</feature>
<evidence type="ECO:0000313" key="2">
    <source>
        <dbReference type="EMBL" id="KRS19757.1"/>
    </source>
</evidence>
<sequence length="296" mass="32385">MRIATFNLQNLRLRSRGGQPVLDGAVDQDKPGTARPVALDIADREKTAQVIAAARADVVALQEVFDPATLDHFHDHFLKPAGAPAYPHRYCFPGNDGRGLNVAALSRVKPTAACSHAALTGHDLGLDDLPPALRDNRLFRRDCLELEFATVTLFICHFKAPYPDAAKAHIVRKAEARGVRKLIEARFPDPATARWIILGDFNEPALNEAPLTSALAPLTDGFATDLLDRLPQGTNWTYKVPGRDLLSRPDRLLVSPRLAREYPDLHPQILRSGMDGSDALSHASDHALVHADFTGL</sequence>
<keyword evidence="4" id="KW-1185">Reference proteome</keyword>
<keyword evidence="3" id="KW-0255">Endonuclease</keyword>
<dbReference type="EMBL" id="LAXI01000001">
    <property type="protein sequence ID" value="KRS19757.1"/>
    <property type="molecule type" value="Genomic_DNA"/>
</dbReference>
<proteinExistence type="predicted"/>
<dbReference type="InterPro" id="IPR036691">
    <property type="entry name" value="Endo/exonu/phosph_ase_sf"/>
</dbReference>
<dbReference type="OrthoDB" id="1398885at2"/>
<name>A0A0T5PEZ4_9RHOB</name>